<keyword evidence="2" id="KW-0472">Membrane</keyword>
<evidence type="ECO:0000256" key="1">
    <source>
        <dbReference type="SAM" id="MobiDB-lite"/>
    </source>
</evidence>
<dbReference type="EMBL" id="HBNS01006434">
    <property type="protein sequence ID" value="CAE4588572.1"/>
    <property type="molecule type" value="Transcribed_RNA"/>
</dbReference>
<gene>
    <name evidence="3" type="ORF">DBRI00130_LOCUS5203</name>
</gene>
<reference evidence="3" key="1">
    <citation type="submission" date="2021-01" db="EMBL/GenBank/DDBJ databases">
        <authorList>
            <person name="Corre E."/>
            <person name="Pelletier E."/>
            <person name="Niang G."/>
            <person name="Scheremetjew M."/>
            <person name="Finn R."/>
            <person name="Kale V."/>
            <person name="Holt S."/>
            <person name="Cochrane G."/>
            <person name="Meng A."/>
            <person name="Brown T."/>
            <person name="Cohen L."/>
        </authorList>
    </citation>
    <scope>NUCLEOTIDE SEQUENCE</scope>
    <source>
        <strain evidence="3">GSO104</strain>
    </source>
</reference>
<protein>
    <submittedName>
        <fullName evidence="3">Uncharacterized protein</fullName>
    </submittedName>
</protein>
<feature type="region of interest" description="Disordered" evidence="1">
    <location>
        <begin position="203"/>
        <end position="271"/>
    </location>
</feature>
<keyword evidence="2" id="KW-0812">Transmembrane</keyword>
<organism evidence="3">
    <name type="scientific">Ditylum brightwellii</name>
    <dbReference type="NCBI Taxonomy" id="49249"/>
    <lineage>
        <taxon>Eukaryota</taxon>
        <taxon>Sar</taxon>
        <taxon>Stramenopiles</taxon>
        <taxon>Ochrophyta</taxon>
        <taxon>Bacillariophyta</taxon>
        <taxon>Mediophyceae</taxon>
        <taxon>Lithodesmiophycidae</taxon>
        <taxon>Lithodesmiales</taxon>
        <taxon>Lithodesmiaceae</taxon>
        <taxon>Ditylum</taxon>
    </lineage>
</organism>
<accession>A0A7S4QN04</accession>
<name>A0A7S4QN04_9STRA</name>
<feature type="transmembrane region" description="Helical" evidence="2">
    <location>
        <begin position="23"/>
        <end position="45"/>
    </location>
</feature>
<evidence type="ECO:0000256" key="2">
    <source>
        <dbReference type="SAM" id="Phobius"/>
    </source>
</evidence>
<sequence length="355" mass="39075">MMQQHEEEEETCKRIRRRGNKNIGMQWSFCLIVSVIICHVCLNTVGNEQAWFTLVDAASASSSCAFAWHFVPPKLRQQSSAIYGTASPNEEHKEKEDSEGDKVRAAKAAAAAKLLLQHRQRRGGAIPNKATASKGTSVGERRIKSASLARSAASTSTKSSSLLNAAIAARKLQSKDSKDSLQACFNPSTSSIQSAIKNTFSSQRQSWALSPNSPNSPYSNNDSTSTMGLLGDRQALHNYNPSRSKPPPGTILICPKTSYPPPKNKSKNLPQTIKNSIVIRTATPNDDRYIANLRLSVFSDFGADTQTRNKYTSQSVSVLASRRSQGATCLVAYFPKKRNEELYYEHVIPFRRSTD</sequence>
<proteinExistence type="predicted"/>
<feature type="region of interest" description="Disordered" evidence="1">
    <location>
        <begin position="122"/>
        <end position="151"/>
    </location>
</feature>
<dbReference type="AlphaFoldDB" id="A0A7S4QN04"/>
<feature type="compositionally biased region" description="Low complexity" evidence="1">
    <location>
        <begin position="210"/>
        <end position="225"/>
    </location>
</feature>
<evidence type="ECO:0000313" key="3">
    <source>
        <dbReference type="EMBL" id="CAE4588572.1"/>
    </source>
</evidence>
<keyword evidence="2" id="KW-1133">Transmembrane helix</keyword>